<dbReference type="InterPro" id="IPR050979">
    <property type="entry name" value="LD-transpeptidase"/>
</dbReference>
<accession>A0A1S8MBV2</accession>
<sequence length="230" mass="26202">MIYDNYNEEDKKDEKDETLNDDLIKKKNRRFVYILSSFVVVILIVLGIYSVSKYIVGDISKKTVIKNNVKKVKKKKSAETKNAVVPPNKQVGDGNSAAFIDLNQAEKPLRMDVDLEKQKVNVLDAKNRLVNSFVCSSGMDGYDTPKGQYTIKERGYSFYSKKYQEGAYYWVQFMGNYLFHSVPFDKNQNLEPAEASKLGNKASHGCVRLAITDAKWIYDNIPKGTLVNIK</sequence>
<dbReference type="PROSITE" id="PS52029">
    <property type="entry name" value="LD_TPASE"/>
    <property type="match status" value="1"/>
</dbReference>
<dbReference type="STRING" id="84029.CROST_40850"/>
<keyword evidence="5 6" id="KW-0961">Cell wall biogenesis/degradation</keyword>
<name>A0A1S8MBV2_9CLOT</name>
<reference evidence="8 9" key="1">
    <citation type="submission" date="2022-04" db="EMBL/GenBank/DDBJ databases">
        <title>Genome sequence of C. roseum typestrain.</title>
        <authorList>
            <person name="Poehlein A."/>
            <person name="Schoch T."/>
            <person name="Duerre P."/>
            <person name="Daniel R."/>
        </authorList>
    </citation>
    <scope>NUCLEOTIDE SEQUENCE [LARGE SCALE GENOMIC DNA]</scope>
    <source>
        <strain evidence="8 9">DSM 7320</strain>
    </source>
</reference>
<evidence type="ECO:0000313" key="9">
    <source>
        <dbReference type="Proteomes" id="UP000190951"/>
    </source>
</evidence>
<protein>
    <submittedName>
        <fullName evidence="8">L,D-transpeptidase YciB</fullName>
        <ecNumber evidence="8">2.-.-.-</ecNumber>
    </submittedName>
</protein>
<keyword evidence="2 8" id="KW-0808">Transferase</keyword>
<dbReference type="EC" id="2.-.-.-" evidence="8"/>
<dbReference type="PANTHER" id="PTHR30582:SF2">
    <property type="entry name" value="L,D-TRANSPEPTIDASE YCIB-RELATED"/>
    <property type="match status" value="1"/>
</dbReference>
<evidence type="ECO:0000256" key="1">
    <source>
        <dbReference type="ARBA" id="ARBA00004752"/>
    </source>
</evidence>
<dbReference type="SUPFAM" id="SSF141523">
    <property type="entry name" value="L,D-transpeptidase catalytic domain-like"/>
    <property type="match status" value="1"/>
</dbReference>
<feature type="active site" description="Nucleophile" evidence="6">
    <location>
        <position position="206"/>
    </location>
</feature>
<evidence type="ECO:0000256" key="5">
    <source>
        <dbReference type="ARBA" id="ARBA00023316"/>
    </source>
</evidence>
<dbReference type="InterPro" id="IPR038063">
    <property type="entry name" value="Transpep_catalytic_dom"/>
</dbReference>
<dbReference type="Pfam" id="PF03734">
    <property type="entry name" value="YkuD"/>
    <property type="match status" value="1"/>
</dbReference>
<dbReference type="CDD" id="cd16913">
    <property type="entry name" value="YkuD_like"/>
    <property type="match status" value="1"/>
</dbReference>
<dbReference type="AlphaFoldDB" id="A0A1S8MBV2"/>
<organism evidence="8 9">
    <name type="scientific">Clostridium felsineum</name>
    <dbReference type="NCBI Taxonomy" id="36839"/>
    <lineage>
        <taxon>Bacteria</taxon>
        <taxon>Bacillati</taxon>
        <taxon>Bacillota</taxon>
        <taxon>Clostridia</taxon>
        <taxon>Eubacteriales</taxon>
        <taxon>Clostridiaceae</taxon>
        <taxon>Clostridium</taxon>
    </lineage>
</organism>
<feature type="active site" description="Proton donor/acceptor" evidence="6">
    <location>
        <position position="180"/>
    </location>
</feature>
<dbReference type="GO" id="GO:0071972">
    <property type="term" value="F:peptidoglycan L,D-transpeptidase activity"/>
    <property type="evidence" value="ECO:0007669"/>
    <property type="project" value="TreeGrafter"/>
</dbReference>
<keyword evidence="4 6" id="KW-0573">Peptidoglycan synthesis</keyword>
<gene>
    <name evidence="8" type="primary">yciB_2</name>
    <name evidence="8" type="ORF">CROST_033850</name>
</gene>
<dbReference type="GO" id="GO:0008360">
    <property type="term" value="P:regulation of cell shape"/>
    <property type="evidence" value="ECO:0007669"/>
    <property type="project" value="UniProtKB-UniRule"/>
</dbReference>
<keyword evidence="3 6" id="KW-0133">Cell shape</keyword>
<dbReference type="RefSeq" id="WP_077833209.1">
    <property type="nucleotide sequence ID" value="NZ_CP096983.1"/>
</dbReference>
<evidence type="ECO:0000259" key="7">
    <source>
        <dbReference type="PROSITE" id="PS52029"/>
    </source>
</evidence>
<evidence type="ECO:0000256" key="2">
    <source>
        <dbReference type="ARBA" id="ARBA00022679"/>
    </source>
</evidence>
<dbReference type="EMBL" id="CP096983">
    <property type="protein sequence ID" value="URZ12662.1"/>
    <property type="molecule type" value="Genomic_DNA"/>
</dbReference>
<feature type="domain" description="L,D-TPase catalytic" evidence="7">
    <location>
        <begin position="109"/>
        <end position="230"/>
    </location>
</feature>
<dbReference type="GO" id="GO:0016740">
    <property type="term" value="F:transferase activity"/>
    <property type="evidence" value="ECO:0007669"/>
    <property type="project" value="UniProtKB-KW"/>
</dbReference>
<comment type="pathway">
    <text evidence="1 6">Cell wall biogenesis; peptidoglycan biosynthesis.</text>
</comment>
<dbReference type="PANTHER" id="PTHR30582">
    <property type="entry name" value="L,D-TRANSPEPTIDASE"/>
    <property type="match status" value="1"/>
</dbReference>
<evidence type="ECO:0000313" key="8">
    <source>
        <dbReference type="EMBL" id="URZ12662.1"/>
    </source>
</evidence>
<dbReference type="Gene3D" id="2.40.440.10">
    <property type="entry name" value="L,D-transpeptidase catalytic domain-like"/>
    <property type="match status" value="1"/>
</dbReference>
<dbReference type="InterPro" id="IPR005490">
    <property type="entry name" value="LD_TPept_cat_dom"/>
</dbReference>
<evidence type="ECO:0000256" key="6">
    <source>
        <dbReference type="PROSITE-ProRule" id="PRU01373"/>
    </source>
</evidence>
<evidence type="ECO:0000256" key="3">
    <source>
        <dbReference type="ARBA" id="ARBA00022960"/>
    </source>
</evidence>
<proteinExistence type="predicted"/>
<evidence type="ECO:0000256" key="4">
    <source>
        <dbReference type="ARBA" id="ARBA00022984"/>
    </source>
</evidence>
<dbReference type="GO" id="GO:0005576">
    <property type="term" value="C:extracellular region"/>
    <property type="evidence" value="ECO:0007669"/>
    <property type="project" value="TreeGrafter"/>
</dbReference>
<keyword evidence="9" id="KW-1185">Reference proteome</keyword>
<dbReference type="GO" id="GO:0071555">
    <property type="term" value="P:cell wall organization"/>
    <property type="evidence" value="ECO:0007669"/>
    <property type="project" value="UniProtKB-UniRule"/>
</dbReference>
<dbReference type="Proteomes" id="UP000190951">
    <property type="component" value="Chromosome"/>
</dbReference>
<dbReference type="GO" id="GO:0018104">
    <property type="term" value="P:peptidoglycan-protein cross-linking"/>
    <property type="evidence" value="ECO:0007669"/>
    <property type="project" value="TreeGrafter"/>
</dbReference>
<dbReference type="KEGG" id="crw:CROST_033850"/>